<keyword evidence="1" id="KW-0732">Signal</keyword>
<accession>A0A2U2DYL7</accession>
<dbReference type="OrthoDB" id="8378389at2"/>
<dbReference type="EMBL" id="QFBC01000001">
    <property type="protein sequence ID" value="PWE58396.1"/>
    <property type="molecule type" value="Genomic_DNA"/>
</dbReference>
<protein>
    <submittedName>
        <fullName evidence="2">Uncharacterized protein</fullName>
    </submittedName>
</protein>
<name>A0A2U2DYL7_9HYPH</name>
<dbReference type="RefSeq" id="WP_109456912.1">
    <property type="nucleotide sequence ID" value="NZ_QFBC01000001.1"/>
</dbReference>
<evidence type="ECO:0000313" key="3">
    <source>
        <dbReference type="Proteomes" id="UP000245252"/>
    </source>
</evidence>
<evidence type="ECO:0000256" key="1">
    <source>
        <dbReference type="SAM" id="SignalP"/>
    </source>
</evidence>
<feature type="signal peptide" evidence="1">
    <location>
        <begin position="1"/>
        <end position="22"/>
    </location>
</feature>
<reference evidence="2 3" key="1">
    <citation type="submission" date="2018-05" db="EMBL/GenBank/DDBJ databases">
        <title>The draft genome of strain NS-104.</title>
        <authorList>
            <person name="Hang P."/>
            <person name="Jiang J."/>
        </authorList>
    </citation>
    <scope>NUCLEOTIDE SEQUENCE [LARGE SCALE GENOMIC DNA]</scope>
    <source>
        <strain evidence="2 3">NS-104</strain>
    </source>
</reference>
<gene>
    <name evidence="2" type="ORF">DEM27_02110</name>
</gene>
<dbReference type="Proteomes" id="UP000245252">
    <property type="component" value="Unassembled WGS sequence"/>
</dbReference>
<evidence type="ECO:0000313" key="2">
    <source>
        <dbReference type="EMBL" id="PWE58396.1"/>
    </source>
</evidence>
<sequence length="65" mass="6895">MKTALTLINVLAFAALFAVHVAGNPAERPSGVRRAMQIYAGQLPTGSYPTLKPVWELGVETADLA</sequence>
<organism evidence="2 3">
    <name type="scientific">Metarhizobium album</name>
    <dbReference type="NCBI Taxonomy" id="2182425"/>
    <lineage>
        <taxon>Bacteria</taxon>
        <taxon>Pseudomonadati</taxon>
        <taxon>Pseudomonadota</taxon>
        <taxon>Alphaproteobacteria</taxon>
        <taxon>Hyphomicrobiales</taxon>
        <taxon>Rhizobiaceae</taxon>
        <taxon>Metarhizobium</taxon>
    </lineage>
</organism>
<feature type="chain" id="PRO_5015587893" evidence="1">
    <location>
        <begin position="23"/>
        <end position="65"/>
    </location>
</feature>
<keyword evidence="3" id="KW-1185">Reference proteome</keyword>
<proteinExistence type="predicted"/>
<dbReference type="AlphaFoldDB" id="A0A2U2DYL7"/>
<comment type="caution">
    <text evidence="2">The sequence shown here is derived from an EMBL/GenBank/DDBJ whole genome shotgun (WGS) entry which is preliminary data.</text>
</comment>